<gene>
    <name evidence="1" type="ORF">D1H98_10475</name>
</gene>
<dbReference type="Proteomes" id="UP000277145">
    <property type="component" value="Unassembled WGS sequence"/>
</dbReference>
<evidence type="ECO:0000313" key="2">
    <source>
        <dbReference type="Proteomes" id="UP000277145"/>
    </source>
</evidence>
<dbReference type="EMBL" id="QWDR01000002">
    <property type="protein sequence ID" value="RJY29453.1"/>
    <property type="molecule type" value="Genomic_DNA"/>
</dbReference>
<protein>
    <submittedName>
        <fullName evidence="1">ABC transporter permease</fullName>
    </submittedName>
</protein>
<proteinExistence type="predicted"/>
<evidence type="ECO:0000313" key="1">
    <source>
        <dbReference type="EMBL" id="RJY29453.1"/>
    </source>
</evidence>
<sequence length="312" mass="36006">MKGLFMSSKNTHSTLLNKQEINWILEQRITRLTDNKEVLIYPMGAERYLSSALSGHEEERYNLHSEIKEKNVLIIPGYGNSAFLFAQAGAKSILVYDKDPVTIAWVKAFKKYYHYREYNNSGKPYPSIGELLTALTKWYPPLLKLPSGVIKNSVFWIVNPKLLRKSYIYYMLKLTRQAVQLRVQNEFEFDHHIEFYAGELKHLIKNHPSKTFDTVFVPYLLGVQNGIEKEKDIVSFIKQLIELVPYGHILVTPSKSTKEFHLVGQSYFCTTAYSNIQSIPDLKPYIIAEDSIWFKTQGLAVFGIKPGAENRL</sequence>
<accession>A0A3A6UDY7</accession>
<comment type="caution">
    <text evidence="1">The sequence shown here is derived from an EMBL/GenBank/DDBJ whole genome shotgun (WGS) entry which is preliminary data.</text>
</comment>
<dbReference type="AlphaFoldDB" id="A0A3A6UDY7"/>
<organism evidence="1 2">
    <name type="scientific">Legionella pneumophila subsp. pneumophila</name>
    <dbReference type="NCBI Taxonomy" id="91891"/>
    <lineage>
        <taxon>Bacteria</taxon>
        <taxon>Pseudomonadati</taxon>
        <taxon>Pseudomonadota</taxon>
        <taxon>Gammaproteobacteria</taxon>
        <taxon>Legionellales</taxon>
        <taxon>Legionellaceae</taxon>
        <taxon>Legionella</taxon>
    </lineage>
</organism>
<name>A0A3A6UDY7_LEGPN</name>
<reference evidence="1 2" key="1">
    <citation type="submission" date="2018-08" db="EMBL/GenBank/DDBJ databases">
        <title>Genome Sequences of Legionella pneumophila subsp. pneumophila Isolates, Recovered from a Drinking Water System in a Large Builging.</title>
        <authorList>
            <person name="Gomez-Alvarez V."/>
            <person name="Boczek L."/>
            <person name="King D."/>
            <person name="Pemberton A."/>
            <person name="Pfaller S."/>
            <person name="Rodgers M."/>
            <person name="Santodomingo J."/>
            <person name="Revetta R."/>
        </authorList>
    </citation>
    <scope>NUCLEOTIDE SEQUENCE [LARGE SCALE GENOMIC DNA]</scope>
    <source>
        <strain evidence="1 2">L01C.1</strain>
    </source>
</reference>